<name>A0A814J9H8_9BILA</name>
<dbReference type="Proteomes" id="UP000663879">
    <property type="component" value="Unassembled WGS sequence"/>
</dbReference>
<dbReference type="Gene3D" id="3.30.420.10">
    <property type="entry name" value="Ribonuclease H-like superfamily/Ribonuclease H"/>
    <property type="match status" value="1"/>
</dbReference>
<gene>
    <name evidence="2" type="ORF">OXX778_LOCUS18035</name>
</gene>
<dbReference type="PANTHER" id="PTHR23022:SF135">
    <property type="entry name" value="SI:DKEY-77F5.3"/>
    <property type="match status" value="1"/>
</dbReference>
<keyword evidence="3" id="KW-1185">Reference proteome</keyword>
<protein>
    <recommendedName>
        <fullName evidence="1">Tc1-like transposase DDE domain-containing protein</fullName>
    </recommendedName>
</protein>
<dbReference type="AlphaFoldDB" id="A0A814J9H8"/>
<feature type="domain" description="Tc1-like transposase DDE" evidence="1">
    <location>
        <begin position="122"/>
        <end position="265"/>
    </location>
</feature>
<dbReference type="InterPro" id="IPR038717">
    <property type="entry name" value="Tc1-like_DDE_dom"/>
</dbReference>
<evidence type="ECO:0000313" key="3">
    <source>
        <dbReference type="Proteomes" id="UP000663879"/>
    </source>
</evidence>
<evidence type="ECO:0000313" key="2">
    <source>
        <dbReference type="EMBL" id="CAF1034438.1"/>
    </source>
</evidence>
<dbReference type="InterPro" id="IPR036397">
    <property type="entry name" value="RNaseH_sf"/>
</dbReference>
<accession>A0A814J9H8</accession>
<evidence type="ECO:0000259" key="1">
    <source>
        <dbReference type="Pfam" id="PF13358"/>
    </source>
</evidence>
<dbReference type="PANTHER" id="PTHR23022">
    <property type="entry name" value="TRANSPOSABLE ELEMENT-RELATED"/>
    <property type="match status" value="1"/>
</dbReference>
<dbReference type="Pfam" id="PF13358">
    <property type="entry name" value="DDE_3"/>
    <property type="match status" value="1"/>
</dbReference>
<reference evidence="2" key="1">
    <citation type="submission" date="2021-02" db="EMBL/GenBank/DDBJ databases">
        <authorList>
            <person name="Nowell W R."/>
        </authorList>
    </citation>
    <scope>NUCLEOTIDE SEQUENCE</scope>
    <source>
        <strain evidence="2">Ploen Becks lab</strain>
    </source>
</reference>
<sequence>MKLNITSFLKFQVLKLLKNGHRRGEIVDILNSINPNYAFITKENVSVIKYRDRFRFKKELNFRKSLDKRTKALDTNLQYIDVTWGWYRYRRSKIVPELSEEQKQKRLAWCYENRFNNFENYVFIDEKKIKLNLNPLNTHRKKSSCPPCTGVKSRNQGCLNVWGVISLEGATPFVAFTNNLNRFGYQEIIYNYIFPFCQEKYNFDCIVHQDNDTKHRSRLCQQTYRDLNIYTIKAPANSPDLNSIEMVWSSLKTHLRRRLCRDAEEAKLAIKEFCENELSKDKIAPYIERIFKSSLKKEENGATGSDEKKNFEYKIECQ</sequence>
<proteinExistence type="predicted"/>
<dbReference type="GO" id="GO:0003676">
    <property type="term" value="F:nucleic acid binding"/>
    <property type="evidence" value="ECO:0007669"/>
    <property type="project" value="InterPro"/>
</dbReference>
<comment type="caution">
    <text evidence="2">The sequence shown here is derived from an EMBL/GenBank/DDBJ whole genome shotgun (WGS) entry which is preliminary data.</text>
</comment>
<dbReference type="EMBL" id="CAJNOC010004820">
    <property type="protein sequence ID" value="CAF1034438.1"/>
    <property type="molecule type" value="Genomic_DNA"/>
</dbReference>
<feature type="non-terminal residue" evidence="2">
    <location>
        <position position="1"/>
    </location>
</feature>
<organism evidence="2 3">
    <name type="scientific">Brachionus calyciflorus</name>
    <dbReference type="NCBI Taxonomy" id="104777"/>
    <lineage>
        <taxon>Eukaryota</taxon>
        <taxon>Metazoa</taxon>
        <taxon>Spiralia</taxon>
        <taxon>Gnathifera</taxon>
        <taxon>Rotifera</taxon>
        <taxon>Eurotatoria</taxon>
        <taxon>Monogononta</taxon>
        <taxon>Pseudotrocha</taxon>
        <taxon>Ploima</taxon>
        <taxon>Brachionidae</taxon>
        <taxon>Brachionus</taxon>
    </lineage>
</organism>
<dbReference type="OrthoDB" id="4843387at2759"/>
<dbReference type="InterPro" id="IPR052338">
    <property type="entry name" value="Transposase_5"/>
</dbReference>